<feature type="domain" description="Putative DnaT-like" evidence="1">
    <location>
        <begin position="6"/>
        <end position="154"/>
    </location>
</feature>
<gene>
    <name evidence="2" type="ORF">SAMCFNEI73_Ch1858</name>
</gene>
<dbReference type="Proteomes" id="UP000182306">
    <property type="component" value="Chromosome"/>
</dbReference>
<proteinExistence type="predicted"/>
<dbReference type="OrthoDB" id="980409at2"/>
<sequence length="164" mass="17414">MAGYGDNAGFTSYAEAAGYVFPDGTSDAQKTAARQRGSLVIDRYEPRFSGKRTGGYAQERAWPRTGATTYYGEALPSDTVPVAIINASYEAAFIELTNPGSLSPVVTGTSTVKREKVGQLEVEYSTSSSTEIDQIVALATPVVTLIEGLLWPFLVPILPGALVV</sequence>
<dbReference type="InterPro" id="IPR046787">
    <property type="entry name" value="DnaT_2"/>
</dbReference>
<dbReference type="KEGG" id="same:SAMCFNEI73_Ch1858"/>
<dbReference type="Pfam" id="PF20557">
    <property type="entry name" value="DnaT_2"/>
    <property type="match status" value="1"/>
</dbReference>
<dbReference type="STRING" id="194963.SAMCFNEI73_Ch1858"/>
<dbReference type="AlphaFoldDB" id="A0A1L3LM38"/>
<protein>
    <recommendedName>
        <fullName evidence="1">Putative DnaT-like domain-containing protein</fullName>
    </recommendedName>
</protein>
<evidence type="ECO:0000259" key="1">
    <source>
        <dbReference type="Pfam" id="PF20557"/>
    </source>
</evidence>
<organism evidence="2 3">
    <name type="scientific">Sinorhizobium americanum</name>
    <dbReference type="NCBI Taxonomy" id="194963"/>
    <lineage>
        <taxon>Bacteria</taxon>
        <taxon>Pseudomonadati</taxon>
        <taxon>Pseudomonadota</taxon>
        <taxon>Alphaproteobacteria</taxon>
        <taxon>Hyphomicrobiales</taxon>
        <taxon>Rhizobiaceae</taxon>
        <taxon>Sinorhizobium/Ensifer group</taxon>
        <taxon>Sinorhizobium</taxon>
    </lineage>
</organism>
<evidence type="ECO:0000313" key="3">
    <source>
        <dbReference type="Proteomes" id="UP000182306"/>
    </source>
</evidence>
<name>A0A1L3LM38_9HYPH</name>
<accession>A0A1L3LM38</accession>
<reference evidence="2 3" key="1">
    <citation type="submission" date="2015-10" db="EMBL/GenBank/DDBJ databases">
        <title>Genomic differences between typical nodule nitrogen-fixing rhizobial strains and those coming from bean seeds.</title>
        <authorList>
            <person name="Peralta H."/>
            <person name="Aguilar-Vera A."/>
            <person name="Diaz R."/>
            <person name="Mora Y."/>
            <person name="Martinez-Batallar G."/>
            <person name="Salazar E."/>
            <person name="Vargas-Lagunas C."/>
            <person name="Encarnacion S."/>
            <person name="Girard L."/>
            <person name="Mora J."/>
        </authorList>
    </citation>
    <scope>NUCLEOTIDE SEQUENCE [LARGE SCALE GENOMIC DNA]</scope>
    <source>
        <strain evidence="2 3">CFNEI 73</strain>
    </source>
</reference>
<keyword evidence="3" id="KW-1185">Reference proteome</keyword>
<dbReference type="EMBL" id="CP013107">
    <property type="protein sequence ID" value="APG91147.1"/>
    <property type="molecule type" value="Genomic_DNA"/>
</dbReference>
<dbReference type="RefSeq" id="WP_064253692.1">
    <property type="nucleotide sequence ID" value="NZ_CP013107.1"/>
</dbReference>
<evidence type="ECO:0000313" key="2">
    <source>
        <dbReference type="EMBL" id="APG91147.1"/>
    </source>
</evidence>